<keyword evidence="13" id="KW-1185">Reference proteome</keyword>
<gene>
    <name evidence="12" type="primary">corC_2</name>
    <name evidence="12" type="ORF">KOR42_13580</name>
</gene>
<dbReference type="SMART" id="SM01091">
    <property type="entry name" value="CorC_HlyC"/>
    <property type="match status" value="1"/>
</dbReference>
<dbReference type="Proteomes" id="UP000317243">
    <property type="component" value="Unassembled WGS sequence"/>
</dbReference>
<dbReference type="InterPro" id="IPR036318">
    <property type="entry name" value="FAD-bd_PCMH-like_sf"/>
</dbReference>
<evidence type="ECO:0000313" key="13">
    <source>
        <dbReference type="Proteomes" id="UP000317243"/>
    </source>
</evidence>
<dbReference type="InterPro" id="IPR044751">
    <property type="entry name" value="Ion_transp-like_CBS"/>
</dbReference>
<evidence type="ECO:0000256" key="1">
    <source>
        <dbReference type="ARBA" id="ARBA00004651"/>
    </source>
</evidence>
<dbReference type="SUPFAM" id="SSF54631">
    <property type="entry name" value="CBS-domain pair"/>
    <property type="match status" value="1"/>
</dbReference>
<dbReference type="InterPro" id="IPR000644">
    <property type="entry name" value="CBS_dom"/>
</dbReference>
<comment type="caution">
    <text evidence="12">The sequence shown here is derived from an EMBL/GenBank/DDBJ whole genome shotgun (WGS) entry which is preliminary data.</text>
</comment>
<keyword evidence="4 10" id="KW-0812">Transmembrane</keyword>
<dbReference type="GO" id="GO:0005886">
    <property type="term" value="C:plasma membrane"/>
    <property type="evidence" value="ECO:0007669"/>
    <property type="project" value="UniProtKB-SubCell"/>
</dbReference>
<evidence type="ECO:0000256" key="2">
    <source>
        <dbReference type="ARBA" id="ARBA00006337"/>
    </source>
</evidence>
<dbReference type="InterPro" id="IPR046342">
    <property type="entry name" value="CBS_dom_sf"/>
</dbReference>
<evidence type="ECO:0000256" key="4">
    <source>
        <dbReference type="ARBA" id="ARBA00022692"/>
    </source>
</evidence>
<evidence type="ECO:0000313" key="12">
    <source>
        <dbReference type="EMBL" id="TWT57990.1"/>
    </source>
</evidence>
<keyword evidence="3" id="KW-1003">Cell membrane</keyword>
<dbReference type="EMBL" id="SIHI01000001">
    <property type="protein sequence ID" value="TWT57990.1"/>
    <property type="molecule type" value="Genomic_DNA"/>
</dbReference>
<feature type="domain" description="CBS" evidence="11">
    <location>
        <begin position="194"/>
        <end position="253"/>
    </location>
</feature>
<evidence type="ECO:0000256" key="9">
    <source>
        <dbReference type="PROSITE-ProRule" id="PRU00703"/>
    </source>
</evidence>
<sequence length="443" mass="50040">MSAFYATVSDSLRNFFRSRLAFVCRQKNNEPRFGIILKDDEQALQASDFVRTTTLTLAIVLAGYGRHSPIEALSAFELVGDLLIATVLCWIFIGLIPWTLSHVLAEQLLFYTWPAIDLTMRICSPVTFFSNAVDKFFHRLFGLKEPTPESVETFTEEIQSVVDEGEREGVLESKAGKMLHRMMELRQEDIRAVMTPRTDIISIQVDKTLEEARLELLEAGHSRIPVVNGSADQIVGILYARDLLEQIGNDHANVSLGDIVREAFYVPETSTIEALLNQMKQKRLHLAIVLDEYGGVTGLVTLEDILEEIVGDIADEFDEDEEEGVEWIDEHTVAVDARLRIDEMNDLLEIELPDSNSYDTLGGFVFSTLERIPKEGEYFEWNQIRIQVLEASERKISKIQLYNPVPWPRYSERLIGDENNSGSGAPNLRIVQGALNQSEEQAG</sequence>
<comment type="similarity">
    <text evidence="2">Belongs to the UPF0053 family.</text>
</comment>
<keyword evidence="8 10" id="KW-0472">Membrane</keyword>
<organism evidence="12 13">
    <name type="scientific">Thalassoglobus neptunius</name>
    <dbReference type="NCBI Taxonomy" id="1938619"/>
    <lineage>
        <taxon>Bacteria</taxon>
        <taxon>Pseudomonadati</taxon>
        <taxon>Planctomycetota</taxon>
        <taxon>Planctomycetia</taxon>
        <taxon>Planctomycetales</taxon>
        <taxon>Planctomycetaceae</taxon>
        <taxon>Thalassoglobus</taxon>
    </lineage>
</organism>
<dbReference type="PANTHER" id="PTHR22777">
    <property type="entry name" value="HEMOLYSIN-RELATED"/>
    <property type="match status" value="1"/>
</dbReference>
<evidence type="ECO:0000256" key="7">
    <source>
        <dbReference type="ARBA" id="ARBA00023122"/>
    </source>
</evidence>
<dbReference type="Pfam" id="PF03471">
    <property type="entry name" value="CorC_HlyC"/>
    <property type="match status" value="1"/>
</dbReference>
<dbReference type="InterPro" id="IPR005170">
    <property type="entry name" value="Transptr-assoc_dom"/>
</dbReference>
<evidence type="ECO:0000256" key="5">
    <source>
        <dbReference type="ARBA" id="ARBA00022737"/>
    </source>
</evidence>
<keyword evidence="6 10" id="KW-1133">Transmembrane helix</keyword>
<evidence type="ECO:0000256" key="6">
    <source>
        <dbReference type="ARBA" id="ARBA00022989"/>
    </source>
</evidence>
<evidence type="ECO:0000256" key="3">
    <source>
        <dbReference type="ARBA" id="ARBA00022475"/>
    </source>
</evidence>
<dbReference type="Gene3D" id="3.30.465.10">
    <property type="match status" value="1"/>
</dbReference>
<evidence type="ECO:0000256" key="10">
    <source>
        <dbReference type="SAM" id="Phobius"/>
    </source>
</evidence>
<dbReference type="GO" id="GO:0050660">
    <property type="term" value="F:flavin adenine dinucleotide binding"/>
    <property type="evidence" value="ECO:0007669"/>
    <property type="project" value="InterPro"/>
</dbReference>
<feature type="transmembrane region" description="Helical" evidence="10">
    <location>
        <begin position="78"/>
        <end position="100"/>
    </location>
</feature>
<proteinExistence type="inferred from homology"/>
<reference evidence="12 13" key="1">
    <citation type="submission" date="2019-02" db="EMBL/GenBank/DDBJ databases">
        <title>Deep-cultivation of Planctomycetes and their phenomic and genomic characterization uncovers novel biology.</title>
        <authorList>
            <person name="Wiegand S."/>
            <person name="Jogler M."/>
            <person name="Boedeker C."/>
            <person name="Pinto D."/>
            <person name="Vollmers J."/>
            <person name="Rivas-Marin E."/>
            <person name="Kohn T."/>
            <person name="Peeters S.H."/>
            <person name="Heuer A."/>
            <person name="Rast P."/>
            <person name="Oberbeckmann S."/>
            <person name="Bunk B."/>
            <person name="Jeske O."/>
            <person name="Meyerdierks A."/>
            <person name="Storesund J.E."/>
            <person name="Kallscheuer N."/>
            <person name="Luecker S."/>
            <person name="Lage O.M."/>
            <person name="Pohl T."/>
            <person name="Merkel B.J."/>
            <person name="Hornburger P."/>
            <person name="Mueller R.-W."/>
            <person name="Bruemmer F."/>
            <person name="Labrenz M."/>
            <person name="Spormann A.M."/>
            <person name="Op Den Camp H."/>
            <person name="Overmann J."/>
            <person name="Amann R."/>
            <person name="Jetten M.S.M."/>
            <person name="Mascher T."/>
            <person name="Medema M.H."/>
            <person name="Devos D.P."/>
            <person name="Kaster A.-K."/>
            <person name="Ovreas L."/>
            <person name="Rohde M."/>
            <person name="Galperin M.Y."/>
            <person name="Jogler C."/>
        </authorList>
    </citation>
    <scope>NUCLEOTIDE SEQUENCE [LARGE SCALE GENOMIC DNA]</scope>
    <source>
        <strain evidence="12 13">KOR42</strain>
    </source>
</reference>
<accession>A0A5C5X507</accession>
<dbReference type="FunFam" id="3.10.580.10:FF:000002">
    <property type="entry name" value="Magnesium/cobalt efflux protein CorC"/>
    <property type="match status" value="1"/>
</dbReference>
<comment type="subcellular location">
    <subcellularLocation>
        <location evidence="1">Cell membrane</location>
        <topology evidence="1">Multi-pass membrane protein</topology>
    </subcellularLocation>
</comment>
<dbReference type="InterPro" id="IPR016169">
    <property type="entry name" value="FAD-bd_PCMH_sub2"/>
</dbReference>
<dbReference type="InterPro" id="IPR002550">
    <property type="entry name" value="CNNM"/>
</dbReference>
<feature type="domain" description="CBS" evidence="11">
    <location>
        <begin position="259"/>
        <end position="316"/>
    </location>
</feature>
<keyword evidence="7 9" id="KW-0129">CBS domain</keyword>
<evidence type="ECO:0000256" key="8">
    <source>
        <dbReference type="ARBA" id="ARBA00023136"/>
    </source>
</evidence>
<dbReference type="Gene3D" id="3.10.580.10">
    <property type="entry name" value="CBS-domain"/>
    <property type="match status" value="1"/>
</dbReference>
<keyword evidence="5" id="KW-0677">Repeat</keyword>
<dbReference type="SUPFAM" id="SSF56176">
    <property type="entry name" value="FAD-binding/transporter-associated domain-like"/>
    <property type="match status" value="1"/>
</dbReference>
<dbReference type="Pfam" id="PF00571">
    <property type="entry name" value="CBS"/>
    <property type="match status" value="2"/>
</dbReference>
<dbReference type="PROSITE" id="PS51371">
    <property type="entry name" value="CBS"/>
    <property type="match status" value="2"/>
</dbReference>
<dbReference type="Pfam" id="PF01595">
    <property type="entry name" value="CNNM"/>
    <property type="match status" value="1"/>
</dbReference>
<dbReference type="CDD" id="cd04590">
    <property type="entry name" value="CBS_pair_CorC_HlyC_assoc"/>
    <property type="match status" value="1"/>
</dbReference>
<protein>
    <submittedName>
        <fullName evidence="12">Magnesium and cobalt efflux protein CorC</fullName>
    </submittedName>
</protein>
<dbReference type="AlphaFoldDB" id="A0A5C5X507"/>
<dbReference type="SMART" id="SM00116">
    <property type="entry name" value="CBS"/>
    <property type="match status" value="2"/>
</dbReference>
<evidence type="ECO:0000259" key="11">
    <source>
        <dbReference type="PROSITE" id="PS51371"/>
    </source>
</evidence>
<dbReference type="PANTHER" id="PTHR22777:SF32">
    <property type="entry name" value="UPF0053 INNER MEMBRANE PROTEIN YFJD"/>
    <property type="match status" value="1"/>
</dbReference>
<name>A0A5C5X507_9PLAN</name>